<evidence type="ECO:0000313" key="2">
    <source>
        <dbReference type="Proteomes" id="UP001627284"/>
    </source>
</evidence>
<organism evidence="1 2">
    <name type="scientific">Solanum stoloniferum</name>
    <dbReference type="NCBI Taxonomy" id="62892"/>
    <lineage>
        <taxon>Eukaryota</taxon>
        <taxon>Viridiplantae</taxon>
        <taxon>Streptophyta</taxon>
        <taxon>Embryophyta</taxon>
        <taxon>Tracheophyta</taxon>
        <taxon>Spermatophyta</taxon>
        <taxon>Magnoliopsida</taxon>
        <taxon>eudicotyledons</taxon>
        <taxon>Gunneridae</taxon>
        <taxon>Pentapetalae</taxon>
        <taxon>asterids</taxon>
        <taxon>lamiids</taxon>
        <taxon>Solanales</taxon>
        <taxon>Solanaceae</taxon>
        <taxon>Solanoideae</taxon>
        <taxon>Solaneae</taxon>
        <taxon>Solanum</taxon>
    </lineage>
</organism>
<accession>A0ABD2S1D3</accession>
<keyword evidence="2" id="KW-1185">Reference proteome</keyword>
<reference evidence="1 2" key="1">
    <citation type="submission" date="2024-05" db="EMBL/GenBank/DDBJ databases">
        <title>De novo assembly of an allotetraploid wild potato.</title>
        <authorList>
            <person name="Hosaka A.J."/>
        </authorList>
    </citation>
    <scope>NUCLEOTIDE SEQUENCE [LARGE SCALE GENOMIC DNA]</scope>
    <source>
        <tissue evidence="1">Young leaves</tissue>
    </source>
</reference>
<dbReference type="AlphaFoldDB" id="A0ABD2S1D3"/>
<gene>
    <name evidence="1" type="ORF">AABB24_029855</name>
</gene>
<comment type="caution">
    <text evidence="1">The sequence shown here is derived from an EMBL/GenBank/DDBJ whole genome shotgun (WGS) entry which is preliminary data.</text>
</comment>
<sequence>MYTCTINCANCTYISVIHLHLRNPWERMEISFTPVCASPLPGWVLGYRLMVVQSIYVRHHNLASPINIKVYVELHHISLQCPHLMESLVIVNGELIHILTLIK</sequence>
<proteinExistence type="predicted"/>
<name>A0ABD2S1D3_9SOLN</name>
<dbReference type="EMBL" id="JBJKTR010000017">
    <property type="protein sequence ID" value="KAL3337408.1"/>
    <property type="molecule type" value="Genomic_DNA"/>
</dbReference>
<protein>
    <submittedName>
        <fullName evidence="1">Uncharacterized protein</fullName>
    </submittedName>
</protein>
<dbReference type="Proteomes" id="UP001627284">
    <property type="component" value="Unassembled WGS sequence"/>
</dbReference>
<evidence type="ECO:0000313" key="1">
    <source>
        <dbReference type="EMBL" id="KAL3337408.1"/>
    </source>
</evidence>